<protein>
    <recommendedName>
        <fullName evidence="6">TonB C-terminal domain-containing protein</fullName>
    </recommendedName>
</protein>
<keyword evidence="5" id="KW-1185">Reference proteome</keyword>
<name>A0A376EU76_CHRCU</name>
<accession>A0A3G6LZX6</accession>
<evidence type="ECO:0008006" key="6">
    <source>
        <dbReference type="Google" id="ProtNLM"/>
    </source>
</evidence>
<evidence type="ECO:0000313" key="2">
    <source>
        <dbReference type="EMBL" id="AZA48037.1"/>
    </source>
</evidence>
<dbReference type="Proteomes" id="UP000255224">
    <property type="component" value="Unassembled WGS sequence"/>
</dbReference>
<reference evidence="2" key="2">
    <citation type="submission" date="2018-11" db="EMBL/GenBank/DDBJ databases">
        <title>Proposal to divide the Flavobacteriaceae and reorganize its genera based on Amino Acid Identity values calculated from whole genome sequences.</title>
        <authorList>
            <person name="Nicholson A.C."/>
            <person name="Gulvik C.A."/>
            <person name="Whitney A.M."/>
            <person name="Humrighouse B.W."/>
            <person name="Bell M."/>
            <person name="Holmes B."/>
            <person name="Steigerwalt A."/>
            <person name="Villarma A."/>
            <person name="Sheth M."/>
            <person name="Batra D."/>
            <person name="Pryor J."/>
            <person name="Bernardet J.-F."/>
            <person name="Hugo C."/>
            <person name="Kampfer P."/>
            <person name="Newman J."/>
            <person name="Mcquiston J.R."/>
        </authorList>
    </citation>
    <scope>NUCLEOTIDE SEQUENCE [LARGE SCALE GENOMIC DNA]</scope>
    <source>
        <strain evidence="2">G0188</strain>
    </source>
</reference>
<evidence type="ECO:0000313" key="5">
    <source>
        <dbReference type="Proteomes" id="UP000273270"/>
    </source>
</evidence>
<dbReference type="EMBL" id="CP033920">
    <property type="protein sequence ID" value="AZA48037.1"/>
    <property type="molecule type" value="Genomic_DNA"/>
</dbReference>
<sequence>MDMMKIRVLLFFLLIFSSQVTYAQMNVLESYPQNQYFYEGGAVEFYKQAHEYLTHNQFKECGEKEIYQPRIIITKEGTVKKIKDNDTVNIAKNKCAFDLSMEVLKNLKNWKVADVKGVKIGAITEFIFYPKDLMSNYKKGYDARTFVIHAQYPGGNKKLNEDFHDNFMTIFADYQINGALSLEFYVNDKGYMTNPRIYPEIDNQNFNMNFLRTFSRLKKVWKPALYSNIPIKQKIVYPMEFSVKFIER</sequence>
<organism evidence="3 4">
    <name type="scientific">Chryseobacterium carnipullorum</name>
    <dbReference type="NCBI Taxonomy" id="1124835"/>
    <lineage>
        <taxon>Bacteria</taxon>
        <taxon>Pseudomonadati</taxon>
        <taxon>Bacteroidota</taxon>
        <taxon>Flavobacteriia</taxon>
        <taxon>Flavobacteriales</taxon>
        <taxon>Weeksellaceae</taxon>
        <taxon>Chryseobacterium group</taxon>
        <taxon>Chryseobacterium</taxon>
    </lineage>
</organism>
<evidence type="ECO:0000313" key="4">
    <source>
        <dbReference type="Proteomes" id="UP000255224"/>
    </source>
</evidence>
<dbReference type="KEGG" id="ccau:EG346_07460"/>
<proteinExistence type="predicted"/>
<dbReference type="Proteomes" id="UP000273270">
    <property type="component" value="Chromosome"/>
</dbReference>
<evidence type="ECO:0000313" key="3">
    <source>
        <dbReference type="EMBL" id="STD13562.1"/>
    </source>
</evidence>
<gene>
    <name evidence="2" type="ORF">EG346_07460</name>
    <name evidence="3" type="ORF">NCTC13533_05438</name>
</gene>
<dbReference type="AlphaFoldDB" id="A0A376EU76"/>
<dbReference type="SUPFAM" id="SSF74653">
    <property type="entry name" value="TolA/TonB C-terminal domain"/>
    <property type="match status" value="1"/>
</dbReference>
<feature type="signal peptide" evidence="1">
    <location>
        <begin position="1"/>
        <end position="23"/>
    </location>
</feature>
<reference evidence="5" key="3">
    <citation type="submission" date="2018-11" db="EMBL/GenBank/DDBJ databases">
        <title>Proposal to divide the Flavobacteriaceae and reorganize its genera based on Amino Acid Identity values calculated from whole genome sequences.</title>
        <authorList>
            <person name="Nicholson A.C."/>
            <person name="Gulvik C.A."/>
            <person name="Whitney A.M."/>
            <person name="Humrighouse B.W."/>
            <person name="Bell M."/>
            <person name="Holmes B."/>
            <person name="Steigerwalt A.G."/>
            <person name="Villarma A."/>
            <person name="Sheth M."/>
            <person name="Batra D."/>
            <person name="Pryor J."/>
            <person name="Bernardet J.-F."/>
            <person name="Hugo C."/>
            <person name="Kampfer P."/>
            <person name="Newman J."/>
            <person name="McQuiston J.R."/>
        </authorList>
    </citation>
    <scope>NUCLEOTIDE SEQUENCE [LARGE SCALE GENOMIC DNA]</scope>
    <source>
        <strain evidence="5">G0188</strain>
    </source>
</reference>
<feature type="chain" id="PRO_5044586251" description="TonB C-terminal domain-containing protein" evidence="1">
    <location>
        <begin position="24"/>
        <end position="248"/>
    </location>
</feature>
<keyword evidence="1" id="KW-0732">Signal</keyword>
<dbReference type="EMBL" id="UFVQ01000003">
    <property type="protein sequence ID" value="STD13562.1"/>
    <property type="molecule type" value="Genomic_DNA"/>
</dbReference>
<accession>A0A376EU76</accession>
<reference evidence="3 4" key="1">
    <citation type="submission" date="2018-06" db="EMBL/GenBank/DDBJ databases">
        <authorList>
            <consortium name="Pathogen Informatics"/>
            <person name="Doyle S."/>
        </authorList>
    </citation>
    <scope>NUCLEOTIDE SEQUENCE [LARGE SCALE GENOMIC DNA]</scope>
    <source>
        <strain evidence="3 4">NCTC13533</strain>
    </source>
</reference>
<evidence type="ECO:0000256" key="1">
    <source>
        <dbReference type="SAM" id="SignalP"/>
    </source>
</evidence>